<comment type="caution">
    <text evidence="2">The sequence shown here is derived from an EMBL/GenBank/DDBJ whole genome shotgun (WGS) entry which is preliminary data.</text>
</comment>
<gene>
    <name evidence="2" type="ORF">CEXT_172361</name>
</gene>
<evidence type="ECO:0000256" key="1">
    <source>
        <dbReference type="SAM" id="MobiDB-lite"/>
    </source>
</evidence>
<protein>
    <submittedName>
        <fullName evidence="2">Uncharacterized protein</fullName>
    </submittedName>
</protein>
<feature type="compositionally biased region" description="Basic and acidic residues" evidence="1">
    <location>
        <begin position="154"/>
        <end position="171"/>
    </location>
</feature>
<dbReference type="Proteomes" id="UP001054945">
    <property type="component" value="Unassembled WGS sequence"/>
</dbReference>
<proteinExistence type="predicted"/>
<keyword evidence="3" id="KW-1185">Reference proteome</keyword>
<evidence type="ECO:0000313" key="2">
    <source>
        <dbReference type="EMBL" id="GIY83143.1"/>
    </source>
</evidence>
<sequence>MQDPCPGSPTVLYKKPTYITYKEKPALQYNPLNIHFSCNECGILRTSEKDNDIDAEIQRLCELLQPLLRQRVAMQTSEVNEEAEPSGISDNEMDVALYQLYEYLQQRFQERLQKVRQDPELNGHGPNAKAAAKMSTHKMSDTPEIAEKAANSKLAEKAAEPKVAEKADRPKVTKRSHFL</sequence>
<feature type="compositionally biased region" description="Basic and acidic residues" evidence="1">
    <location>
        <begin position="138"/>
        <end position="147"/>
    </location>
</feature>
<reference evidence="2 3" key="1">
    <citation type="submission" date="2021-06" db="EMBL/GenBank/DDBJ databases">
        <title>Caerostris extrusa draft genome.</title>
        <authorList>
            <person name="Kono N."/>
            <person name="Arakawa K."/>
        </authorList>
    </citation>
    <scope>NUCLEOTIDE SEQUENCE [LARGE SCALE GENOMIC DNA]</scope>
</reference>
<feature type="region of interest" description="Disordered" evidence="1">
    <location>
        <begin position="117"/>
        <end position="179"/>
    </location>
</feature>
<name>A0AAV4WLE9_CAEEX</name>
<evidence type="ECO:0000313" key="3">
    <source>
        <dbReference type="Proteomes" id="UP001054945"/>
    </source>
</evidence>
<dbReference type="AlphaFoldDB" id="A0AAV4WLE9"/>
<organism evidence="2 3">
    <name type="scientific">Caerostris extrusa</name>
    <name type="common">Bark spider</name>
    <name type="synonym">Caerostris bankana</name>
    <dbReference type="NCBI Taxonomy" id="172846"/>
    <lineage>
        <taxon>Eukaryota</taxon>
        <taxon>Metazoa</taxon>
        <taxon>Ecdysozoa</taxon>
        <taxon>Arthropoda</taxon>
        <taxon>Chelicerata</taxon>
        <taxon>Arachnida</taxon>
        <taxon>Araneae</taxon>
        <taxon>Araneomorphae</taxon>
        <taxon>Entelegynae</taxon>
        <taxon>Araneoidea</taxon>
        <taxon>Araneidae</taxon>
        <taxon>Caerostris</taxon>
    </lineage>
</organism>
<accession>A0AAV4WLE9</accession>
<dbReference type="EMBL" id="BPLR01016344">
    <property type="protein sequence ID" value="GIY83143.1"/>
    <property type="molecule type" value="Genomic_DNA"/>
</dbReference>